<protein>
    <submittedName>
        <fullName evidence="1">Uncharacterized protein</fullName>
    </submittedName>
</protein>
<dbReference type="KEGG" id="nso:NIASO_10280"/>
<dbReference type="Proteomes" id="UP000003586">
    <property type="component" value="Chromosome"/>
</dbReference>
<dbReference type="HOGENOM" id="CLU_2917953_0_0_10"/>
<keyword evidence="2" id="KW-1185">Reference proteome</keyword>
<dbReference type="AlphaFoldDB" id="W0F875"/>
<sequence length="61" mass="7295">MFSNQQNYFENNFARSRNQLSVFEELTNYISRKGTQENALLFKKADCKDRIFISNFYKKTG</sequence>
<accession>W0F875</accession>
<gene>
    <name evidence="1" type="ORF">NIASO_10280</name>
</gene>
<evidence type="ECO:0000313" key="1">
    <source>
        <dbReference type="EMBL" id="AHF17576.1"/>
    </source>
</evidence>
<reference evidence="1 2" key="1">
    <citation type="submission" date="2013-12" db="EMBL/GenBank/DDBJ databases">
        <authorList>
            <consortium name="DOE Joint Genome Institute"/>
            <person name="Eisen J."/>
            <person name="Huntemann M."/>
            <person name="Han J."/>
            <person name="Chen A."/>
            <person name="Kyrpides N."/>
            <person name="Mavromatis K."/>
            <person name="Markowitz V."/>
            <person name="Palaniappan K."/>
            <person name="Ivanova N."/>
            <person name="Schaumberg A."/>
            <person name="Pati A."/>
            <person name="Liolios K."/>
            <person name="Nordberg H.P."/>
            <person name="Cantor M.N."/>
            <person name="Hua S.X."/>
            <person name="Woyke T."/>
        </authorList>
    </citation>
    <scope>NUCLEOTIDE SEQUENCE [LARGE SCALE GENOMIC DNA]</scope>
    <source>
        <strain evidence="2">DSM 19437</strain>
    </source>
</reference>
<name>W0F875_9BACT</name>
<proteinExistence type="predicted"/>
<organism evidence="1 2">
    <name type="scientific">Niabella soli DSM 19437</name>
    <dbReference type="NCBI Taxonomy" id="929713"/>
    <lineage>
        <taxon>Bacteria</taxon>
        <taxon>Pseudomonadati</taxon>
        <taxon>Bacteroidota</taxon>
        <taxon>Chitinophagia</taxon>
        <taxon>Chitinophagales</taxon>
        <taxon>Chitinophagaceae</taxon>
        <taxon>Niabella</taxon>
    </lineage>
</organism>
<dbReference type="EMBL" id="CP007035">
    <property type="protein sequence ID" value="AHF17576.1"/>
    <property type="molecule type" value="Genomic_DNA"/>
</dbReference>
<evidence type="ECO:0000313" key="2">
    <source>
        <dbReference type="Proteomes" id="UP000003586"/>
    </source>
</evidence>